<name>A0A9W6B8K0_9FLAO</name>
<dbReference type="RefSeq" id="WP_281755669.1">
    <property type="nucleotide sequence ID" value="NZ_BRVP01000020.1"/>
</dbReference>
<dbReference type="Proteomes" id="UP001143545">
    <property type="component" value="Unassembled WGS sequence"/>
</dbReference>
<sequence length="66" mass="7437">MARFCIANTTCTGGDLWANSEEPDLAEAYNTEIPLRLKRDKTAYRLLNTKNGGSFEKVYSGIYTEQ</sequence>
<dbReference type="EMBL" id="BRVP01000020">
    <property type="protein sequence ID" value="GLB53592.1"/>
    <property type="molecule type" value="Genomic_DNA"/>
</dbReference>
<comment type="caution">
    <text evidence="1">The sequence shown here is derived from an EMBL/GenBank/DDBJ whole genome shotgun (WGS) entry which is preliminary data.</text>
</comment>
<organism evidence="1 2">
    <name type="scientific">Neptunitalea chrysea</name>
    <dbReference type="NCBI Taxonomy" id="1647581"/>
    <lineage>
        <taxon>Bacteria</taxon>
        <taxon>Pseudomonadati</taxon>
        <taxon>Bacteroidota</taxon>
        <taxon>Flavobacteriia</taxon>
        <taxon>Flavobacteriales</taxon>
        <taxon>Flavobacteriaceae</taxon>
        <taxon>Neptunitalea</taxon>
    </lineage>
</organism>
<gene>
    <name evidence="1" type="ORF">NBRC110019_26330</name>
</gene>
<accession>A0A9W6B8K0</accession>
<protein>
    <submittedName>
        <fullName evidence="1">Uncharacterized protein</fullName>
    </submittedName>
</protein>
<keyword evidence="2" id="KW-1185">Reference proteome</keyword>
<proteinExistence type="predicted"/>
<dbReference type="AlphaFoldDB" id="A0A9W6B8K0"/>
<evidence type="ECO:0000313" key="1">
    <source>
        <dbReference type="EMBL" id="GLB53592.1"/>
    </source>
</evidence>
<reference evidence="1" key="1">
    <citation type="submission" date="2022-07" db="EMBL/GenBank/DDBJ databases">
        <title>Taxonomy of Novel Oxalotrophic and Methylotrophic Bacteria.</title>
        <authorList>
            <person name="Sahin N."/>
            <person name="Tani A."/>
        </authorList>
    </citation>
    <scope>NUCLEOTIDE SEQUENCE</scope>
    <source>
        <strain evidence="1">AM327</strain>
    </source>
</reference>
<evidence type="ECO:0000313" key="2">
    <source>
        <dbReference type="Proteomes" id="UP001143545"/>
    </source>
</evidence>